<proteinExistence type="predicted"/>
<dbReference type="SUPFAM" id="SSF52091">
    <property type="entry name" value="SpoIIaa-like"/>
    <property type="match status" value="1"/>
</dbReference>
<feature type="transmembrane region" description="Helical" evidence="5">
    <location>
        <begin position="369"/>
        <end position="391"/>
    </location>
</feature>
<feature type="transmembrane region" description="Helical" evidence="5">
    <location>
        <begin position="466"/>
        <end position="493"/>
    </location>
</feature>
<dbReference type="Gene3D" id="3.30.750.24">
    <property type="entry name" value="STAS domain"/>
    <property type="match status" value="1"/>
</dbReference>
<evidence type="ECO:0000313" key="7">
    <source>
        <dbReference type="EMBL" id="SSD60665.1"/>
    </source>
</evidence>
<dbReference type="InterPro" id="IPR036513">
    <property type="entry name" value="STAS_dom_sf"/>
</dbReference>
<sequence>MSSANTKPFINRTNSTSSLRSYRTIPNITYSGSSEGIVAGIPNTNSFQSHHSESKLDHIAYYLPLFKWLPKYNKQKLSRDIISGITLTSFQIPLAISLSTLANLPPTSGLFSLIIPPVVYSILGTLPPMVIGPQTVASMIIGHVIESDTSIKHDIVAKISISSICVCLSGGMLLGLGLAKYGFIDNAMSKSFQRGFISSLAVIVLISSLLNIFGLNEKYLEENGNGKVNDHNSGWNKLVFIFDNLDQIDMFSTKISIVTMLILLGAKYFKQIFIGKYPKLIFVPEILIIVLISTLLCYNFHWNSKLKIVGELFNANKLQIKWPLTNLDQFKEHFQTSIVITVIGIFETATSYKTVTESSSIAVSSNREFIAVGISNLLCCLFGSLPAYGGYGRTKLNILSGCSTPMSGVITSCFSLLIMLFFLNWFHYLPQCTLSCIIMLISVTLLEELPRDLMLYWKCQGYPEILMVFVIVMGTLVWSPSFGISCGLGLTIIQLVKQITKSRITVLGKDPISNQFKPIILYNTPTNTRTVNNKLEFEKIMIVEAPELLIFTNITDFKRRLLSLEKYGPIDNIPLLQPRSSTILTLQPLKFLIINLENVSLIDISALQSLKMIVGSYNKREIFVFFTNSIKLQNLQERFIECGITAEQKTLLDKWCMDKSIDVALREIMYKPLFSSIHEVIDCIDYMEYINEHFDITV</sequence>
<keyword evidence="4 5" id="KW-0472">Membrane</keyword>
<evidence type="ECO:0000259" key="6">
    <source>
        <dbReference type="PROSITE" id="PS50801"/>
    </source>
</evidence>
<dbReference type="PANTHER" id="PTHR11814">
    <property type="entry name" value="SULFATE TRANSPORTER"/>
    <property type="match status" value="1"/>
</dbReference>
<dbReference type="InterPro" id="IPR011547">
    <property type="entry name" value="SLC26A/SulP_dom"/>
</dbReference>
<dbReference type="CDD" id="cd07042">
    <property type="entry name" value="STAS_SulP_like_sulfate_transporter"/>
    <property type="match status" value="1"/>
</dbReference>
<feature type="transmembrane region" description="Helical" evidence="5">
    <location>
        <begin position="195"/>
        <end position="215"/>
    </location>
</feature>
<dbReference type="InterPro" id="IPR001902">
    <property type="entry name" value="SLC26A/SulP_fam"/>
</dbReference>
<dbReference type="Pfam" id="PF01740">
    <property type="entry name" value="STAS"/>
    <property type="match status" value="1"/>
</dbReference>
<evidence type="ECO:0000256" key="3">
    <source>
        <dbReference type="ARBA" id="ARBA00022989"/>
    </source>
</evidence>
<dbReference type="EMBL" id="UFAJ01000415">
    <property type="protein sequence ID" value="SSD60665.1"/>
    <property type="molecule type" value="Genomic_DNA"/>
</dbReference>
<gene>
    <name evidence="7" type="ORF">SCODWIG_02426</name>
</gene>
<keyword evidence="2 5" id="KW-0812">Transmembrane</keyword>
<dbReference type="InterPro" id="IPR002645">
    <property type="entry name" value="STAS_dom"/>
</dbReference>
<feature type="transmembrane region" description="Helical" evidence="5">
    <location>
        <begin position="81"/>
        <end position="102"/>
    </location>
</feature>
<feature type="transmembrane region" description="Helical" evidence="5">
    <location>
        <begin position="398"/>
        <end position="422"/>
    </location>
</feature>
<feature type="domain" description="STAS" evidence="6">
    <location>
        <begin position="538"/>
        <end position="684"/>
    </location>
</feature>
<dbReference type="GO" id="GO:0055085">
    <property type="term" value="P:transmembrane transport"/>
    <property type="evidence" value="ECO:0007669"/>
    <property type="project" value="InterPro"/>
</dbReference>
<dbReference type="VEuPathDB" id="FungiDB:SCODWIG_02426"/>
<evidence type="ECO:0000256" key="5">
    <source>
        <dbReference type="SAM" id="Phobius"/>
    </source>
</evidence>
<feature type="transmembrane region" description="Helical" evidence="5">
    <location>
        <begin position="159"/>
        <end position="183"/>
    </location>
</feature>
<evidence type="ECO:0000256" key="1">
    <source>
        <dbReference type="ARBA" id="ARBA00004141"/>
    </source>
</evidence>
<organism evidence="7 8">
    <name type="scientific">Saccharomycodes ludwigii</name>
    <dbReference type="NCBI Taxonomy" id="36035"/>
    <lineage>
        <taxon>Eukaryota</taxon>
        <taxon>Fungi</taxon>
        <taxon>Dikarya</taxon>
        <taxon>Ascomycota</taxon>
        <taxon>Saccharomycotina</taxon>
        <taxon>Saccharomycetes</taxon>
        <taxon>Saccharomycodales</taxon>
        <taxon>Saccharomycodaceae</taxon>
        <taxon>Saccharomycodes</taxon>
    </lineage>
</organism>
<name>A0A376B7K2_9ASCO</name>
<keyword evidence="3 5" id="KW-1133">Transmembrane helix</keyword>
<comment type="subcellular location">
    <subcellularLocation>
        <location evidence="1">Membrane</location>
        <topology evidence="1">Multi-pass membrane protein</topology>
    </subcellularLocation>
</comment>
<evidence type="ECO:0000256" key="4">
    <source>
        <dbReference type="ARBA" id="ARBA00023136"/>
    </source>
</evidence>
<feature type="transmembrane region" description="Helical" evidence="5">
    <location>
        <begin position="428"/>
        <end position="446"/>
    </location>
</feature>
<dbReference type="AlphaFoldDB" id="A0A376B7K2"/>
<protein>
    <recommendedName>
        <fullName evidence="6">STAS domain-containing protein</fullName>
    </recommendedName>
</protein>
<accession>A0A376B7K2</accession>
<evidence type="ECO:0000256" key="2">
    <source>
        <dbReference type="ARBA" id="ARBA00022692"/>
    </source>
</evidence>
<keyword evidence="8" id="KW-1185">Reference proteome</keyword>
<dbReference type="PROSITE" id="PS50801">
    <property type="entry name" value="STAS"/>
    <property type="match status" value="1"/>
</dbReference>
<evidence type="ECO:0000313" key="8">
    <source>
        <dbReference type="Proteomes" id="UP000262825"/>
    </source>
</evidence>
<dbReference type="Pfam" id="PF00916">
    <property type="entry name" value="Sulfate_transp"/>
    <property type="match status" value="1"/>
</dbReference>
<dbReference type="Proteomes" id="UP000262825">
    <property type="component" value="Unassembled WGS sequence"/>
</dbReference>
<dbReference type="GO" id="GO:0016020">
    <property type="term" value="C:membrane"/>
    <property type="evidence" value="ECO:0007669"/>
    <property type="project" value="UniProtKB-SubCell"/>
</dbReference>
<feature type="transmembrane region" description="Helical" evidence="5">
    <location>
        <begin position="281"/>
        <end position="301"/>
    </location>
</feature>
<reference evidence="8" key="1">
    <citation type="submission" date="2018-06" db="EMBL/GenBank/DDBJ databases">
        <authorList>
            <person name="Guldener U."/>
        </authorList>
    </citation>
    <scope>NUCLEOTIDE SEQUENCE [LARGE SCALE GENOMIC DNA]</scope>
    <source>
        <strain evidence="8">UTAD17</strain>
    </source>
</reference>